<keyword evidence="2" id="KW-1185">Reference proteome</keyword>
<dbReference type="AlphaFoldDB" id="A0A4C1WXK7"/>
<name>A0A4C1WXK7_EUMVA</name>
<reference evidence="1 2" key="1">
    <citation type="journal article" date="2019" name="Commun. Biol.">
        <title>The bagworm genome reveals a unique fibroin gene that provides high tensile strength.</title>
        <authorList>
            <person name="Kono N."/>
            <person name="Nakamura H."/>
            <person name="Ohtoshi R."/>
            <person name="Tomita M."/>
            <person name="Numata K."/>
            <person name="Arakawa K."/>
        </authorList>
    </citation>
    <scope>NUCLEOTIDE SEQUENCE [LARGE SCALE GENOMIC DNA]</scope>
</reference>
<organism evidence="1 2">
    <name type="scientific">Eumeta variegata</name>
    <name type="common">Bagworm moth</name>
    <name type="synonym">Eumeta japonica</name>
    <dbReference type="NCBI Taxonomy" id="151549"/>
    <lineage>
        <taxon>Eukaryota</taxon>
        <taxon>Metazoa</taxon>
        <taxon>Ecdysozoa</taxon>
        <taxon>Arthropoda</taxon>
        <taxon>Hexapoda</taxon>
        <taxon>Insecta</taxon>
        <taxon>Pterygota</taxon>
        <taxon>Neoptera</taxon>
        <taxon>Endopterygota</taxon>
        <taxon>Lepidoptera</taxon>
        <taxon>Glossata</taxon>
        <taxon>Ditrysia</taxon>
        <taxon>Tineoidea</taxon>
        <taxon>Psychidae</taxon>
        <taxon>Oiketicinae</taxon>
        <taxon>Eumeta</taxon>
    </lineage>
</organism>
<evidence type="ECO:0000313" key="2">
    <source>
        <dbReference type="Proteomes" id="UP000299102"/>
    </source>
</evidence>
<dbReference type="Proteomes" id="UP000299102">
    <property type="component" value="Unassembled WGS sequence"/>
</dbReference>
<gene>
    <name evidence="1" type="ORF">EVAR_87911_1</name>
</gene>
<proteinExistence type="predicted"/>
<accession>A0A4C1WXK7</accession>
<evidence type="ECO:0000313" key="1">
    <source>
        <dbReference type="EMBL" id="GBP54837.1"/>
    </source>
</evidence>
<protein>
    <submittedName>
        <fullName evidence="1">Uncharacterized protein</fullName>
    </submittedName>
</protein>
<dbReference type="EMBL" id="BGZK01000655">
    <property type="protein sequence ID" value="GBP54837.1"/>
    <property type="molecule type" value="Genomic_DNA"/>
</dbReference>
<sequence>MELSETAEASAHERAVPESLIGRYTWRYAMSVDATRVSASCLFNRWVGSLHDRKGKAAPDAHPLGMLIPITPF</sequence>
<comment type="caution">
    <text evidence="1">The sequence shown here is derived from an EMBL/GenBank/DDBJ whole genome shotgun (WGS) entry which is preliminary data.</text>
</comment>